<dbReference type="OrthoDB" id="9802248at2"/>
<dbReference type="PANTHER" id="PTHR43705">
    <property type="entry name" value="HYDROXYACYLGLUTATHIONE HYDROLASE"/>
    <property type="match status" value="1"/>
</dbReference>
<feature type="binding site" evidence="7">
    <location>
        <position position="128"/>
    </location>
    <ligand>
        <name>Zn(2+)</name>
        <dbReference type="ChEBI" id="CHEBI:29105"/>
        <label>1</label>
    </ligand>
</feature>
<dbReference type="GO" id="GO:0046872">
    <property type="term" value="F:metal ion binding"/>
    <property type="evidence" value="ECO:0007669"/>
    <property type="project" value="UniProtKB-KW"/>
</dbReference>
<sequence length="266" mass="28304">MLAVHALPAFADNYLWLIEDGSRAAVVDPGDAEVVRHALAERGLALAAILLTHHHADHTGGVAALSAEQPCVVHGPAAEAIAGVTEPHVGGERFELLGQTVEVISVPGHTRGHIAYFIPRLAALFCGDTLFAAGCGRLFEGTPAQMWASLSRLARLPGSTAVHCAHEYTLGNLKFARAVEPGNRVLAEREARARELRAAGRPTLPSSIALELETNPFLRAADPAVQARASEAEQLPEVARQSVSWEGLTGAERSFAVLRAWKNVFS</sequence>
<dbReference type="InterPro" id="IPR036866">
    <property type="entry name" value="RibonucZ/Hydroxyglut_hydro"/>
</dbReference>
<dbReference type="SUPFAM" id="SSF56281">
    <property type="entry name" value="Metallo-hydrolase/oxidoreductase"/>
    <property type="match status" value="1"/>
</dbReference>
<protein>
    <recommendedName>
        <fullName evidence="7">Hydroxyacylglutathione hydrolase</fullName>
        <ecNumber evidence="7">3.1.2.6</ecNumber>
    </recommendedName>
    <alternativeName>
        <fullName evidence="7">Glyoxalase II</fullName>
        <shortName evidence="7">Glx II</shortName>
    </alternativeName>
</protein>
<dbReference type="EC" id="3.1.2.6" evidence="7"/>
<feature type="binding site" evidence="7">
    <location>
        <position position="166"/>
    </location>
    <ligand>
        <name>Zn(2+)</name>
        <dbReference type="ChEBI" id="CHEBI:29105"/>
        <label>2</label>
    </ligand>
</feature>
<reference evidence="10" key="2">
    <citation type="journal article" date="2007" name="Arch. Biochem. Biophys.">
        <title>Escherichia coli glyoxalase II is a binuclear zinc-dependent metalloenzyme.</title>
        <authorList>
            <person name="O'Young J."/>
            <person name="Sukdeo N."/>
            <person name="Honek J.F."/>
        </authorList>
    </citation>
    <scope>NUCLEOTIDE SEQUENCE</scope>
</reference>
<dbReference type="CDD" id="cd07723">
    <property type="entry name" value="hydroxyacylglutathione_hydrolase_MBL-fold"/>
    <property type="match status" value="1"/>
</dbReference>
<proteinExistence type="inferred from homology"/>
<keyword evidence="4 7" id="KW-0479">Metal-binding</keyword>
<name>A0A8B6X2U5_9BURK</name>
<comment type="function">
    <text evidence="7">Thiolesterase that catalyzes the hydrolysis of S-D-lactoyl-glutathione to form glutathione and D-lactic acid.</text>
</comment>
<evidence type="ECO:0000256" key="4">
    <source>
        <dbReference type="ARBA" id="ARBA00022723"/>
    </source>
</evidence>
<keyword evidence="6 7" id="KW-0862">Zinc</keyword>
<dbReference type="InterPro" id="IPR035680">
    <property type="entry name" value="Clx_II_MBL"/>
</dbReference>
<dbReference type="HAMAP" id="MF_01374">
    <property type="entry name" value="Glyoxalase_2"/>
    <property type="match status" value="1"/>
</dbReference>
<feature type="binding site" evidence="7">
    <location>
        <position position="109"/>
    </location>
    <ligand>
        <name>Zn(2+)</name>
        <dbReference type="ChEBI" id="CHEBI:29105"/>
        <label>1</label>
    </ligand>
</feature>
<reference evidence="10" key="1">
    <citation type="journal article" date="2000" name="J. Med. Microbiol.">
        <title>Detection and characterisation of the genes encoding glyoxalase I and II from Neisseria meningitidis.</title>
        <authorList>
            <person name="Kizil G."/>
            <person name="Wilks K."/>
            <person name="Wells D."/>
            <person name="Ala'Aldeen D.A."/>
        </authorList>
    </citation>
    <scope>NUCLEOTIDE SEQUENCE</scope>
</reference>
<evidence type="ECO:0000256" key="2">
    <source>
        <dbReference type="ARBA" id="ARBA00004963"/>
    </source>
</evidence>
<reference evidence="10" key="3">
    <citation type="submission" date="2025-08" db="UniProtKB">
        <authorList>
            <consortium name="RefSeq"/>
        </authorList>
    </citation>
    <scope>IDENTIFICATION</scope>
</reference>
<comment type="subunit">
    <text evidence="7">Monomer.</text>
</comment>
<dbReference type="GO" id="GO:0019243">
    <property type="term" value="P:methylglyoxal catabolic process to D-lactate via S-lactoyl-glutathione"/>
    <property type="evidence" value="ECO:0007669"/>
    <property type="project" value="UniProtKB-UniRule"/>
</dbReference>
<feature type="domain" description="Metallo-beta-lactamase" evidence="8">
    <location>
        <begin position="12"/>
        <end position="166"/>
    </location>
</feature>
<comment type="pathway">
    <text evidence="2 7">Secondary metabolite metabolism; methylglyoxal degradation; (R)-lactate from methylglyoxal: step 2/2.</text>
</comment>
<feature type="binding site" evidence="7">
    <location>
        <position position="128"/>
    </location>
    <ligand>
        <name>Zn(2+)</name>
        <dbReference type="ChEBI" id="CHEBI:29105"/>
        <label>2</label>
    </ligand>
</feature>
<feature type="binding site" evidence="7">
    <location>
        <position position="53"/>
    </location>
    <ligand>
        <name>Zn(2+)</name>
        <dbReference type="ChEBI" id="CHEBI:29105"/>
        <label>1</label>
    </ligand>
</feature>
<organism evidence="9 10">
    <name type="scientific">Derxia gummosa DSM 723</name>
    <dbReference type="NCBI Taxonomy" id="1121388"/>
    <lineage>
        <taxon>Bacteria</taxon>
        <taxon>Pseudomonadati</taxon>
        <taxon>Pseudomonadota</taxon>
        <taxon>Betaproteobacteria</taxon>
        <taxon>Burkholderiales</taxon>
        <taxon>Alcaligenaceae</taxon>
        <taxon>Derxia</taxon>
    </lineage>
</organism>
<feature type="binding site" evidence="7">
    <location>
        <position position="57"/>
    </location>
    <ligand>
        <name>Zn(2+)</name>
        <dbReference type="ChEBI" id="CHEBI:29105"/>
        <label>2</label>
    </ligand>
</feature>
<dbReference type="Gene3D" id="3.60.15.10">
    <property type="entry name" value="Ribonuclease Z/Hydroxyacylglutathione hydrolase-like"/>
    <property type="match status" value="1"/>
</dbReference>
<dbReference type="InterPro" id="IPR017782">
    <property type="entry name" value="Hydroxyacylglutathione_Hdrlase"/>
</dbReference>
<dbReference type="GO" id="GO:0004416">
    <property type="term" value="F:hydroxyacylglutathione hydrolase activity"/>
    <property type="evidence" value="ECO:0007669"/>
    <property type="project" value="UniProtKB-UniRule"/>
</dbReference>
<dbReference type="PIRSF" id="PIRSF005457">
    <property type="entry name" value="Glx"/>
    <property type="match status" value="1"/>
</dbReference>
<feature type="binding site" evidence="7">
    <location>
        <position position="58"/>
    </location>
    <ligand>
        <name>Zn(2+)</name>
        <dbReference type="ChEBI" id="CHEBI:29105"/>
        <label>2</label>
    </ligand>
</feature>
<evidence type="ECO:0000313" key="10">
    <source>
        <dbReference type="RefSeq" id="WP_028311012.1"/>
    </source>
</evidence>
<evidence type="ECO:0000256" key="6">
    <source>
        <dbReference type="ARBA" id="ARBA00022833"/>
    </source>
</evidence>
<evidence type="ECO:0000256" key="7">
    <source>
        <dbReference type="HAMAP-Rule" id="MF_01374"/>
    </source>
</evidence>
<keyword evidence="9" id="KW-1185">Reference proteome</keyword>
<evidence type="ECO:0000256" key="3">
    <source>
        <dbReference type="ARBA" id="ARBA00006759"/>
    </source>
</evidence>
<dbReference type="InterPro" id="IPR032282">
    <property type="entry name" value="HAGH_C"/>
</dbReference>
<evidence type="ECO:0000259" key="8">
    <source>
        <dbReference type="SMART" id="SM00849"/>
    </source>
</evidence>
<accession>A0A8B6X2U5</accession>
<dbReference type="Pfam" id="PF00753">
    <property type="entry name" value="Lactamase_B"/>
    <property type="match status" value="1"/>
</dbReference>
<comment type="catalytic activity">
    <reaction evidence="1 7">
        <text>an S-(2-hydroxyacyl)glutathione + H2O = a 2-hydroxy carboxylate + glutathione + H(+)</text>
        <dbReference type="Rhea" id="RHEA:21864"/>
        <dbReference type="ChEBI" id="CHEBI:15377"/>
        <dbReference type="ChEBI" id="CHEBI:15378"/>
        <dbReference type="ChEBI" id="CHEBI:57925"/>
        <dbReference type="ChEBI" id="CHEBI:58896"/>
        <dbReference type="ChEBI" id="CHEBI:71261"/>
        <dbReference type="EC" id="3.1.2.6"/>
    </reaction>
</comment>
<dbReference type="RefSeq" id="WP_028311012.1">
    <property type="nucleotide sequence ID" value="NZ_AXWS01000008.1"/>
</dbReference>
<evidence type="ECO:0000313" key="9">
    <source>
        <dbReference type="Proteomes" id="UP000675920"/>
    </source>
</evidence>
<dbReference type="Proteomes" id="UP000675920">
    <property type="component" value="Unplaced"/>
</dbReference>
<comment type="similarity">
    <text evidence="3 7">Belongs to the metallo-beta-lactamase superfamily. Glyoxalase II family.</text>
</comment>
<evidence type="ECO:0000256" key="1">
    <source>
        <dbReference type="ARBA" id="ARBA00001623"/>
    </source>
</evidence>
<dbReference type="SMART" id="SM00849">
    <property type="entry name" value="Lactamase_B"/>
    <property type="match status" value="1"/>
</dbReference>
<keyword evidence="5 7" id="KW-0378">Hydrolase</keyword>
<dbReference type="NCBIfam" id="TIGR03413">
    <property type="entry name" value="GSH_gloB"/>
    <property type="match status" value="1"/>
</dbReference>
<evidence type="ECO:0000256" key="5">
    <source>
        <dbReference type="ARBA" id="ARBA00022801"/>
    </source>
</evidence>
<dbReference type="UniPathway" id="UPA00619">
    <property type="reaction ID" value="UER00676"/>
</dbReference>
<dbReference type="PANTHER" id="PTHR43705:SF1">
    <property type="entry name" value="HYDROXYACYLGLUTATHIONE HYDROLASE GLOB"/>
    <property type="match status" value="1"/>
</dbReference>
<dbReference type="InterPro" id="IPR001279">
    <property type="entry name" value="Metallo-B-lactamas"/>
</dbReference>
<comment type="cofactor">
    <cofactor evidence="7">
        <name>Zn(2+)</name>
        <dbReference type="ChEBI" id="CHEBI:29105"/>
    </cofactor>
    <text evidence="7">Binds 2 Zn(2+) ions per subunit.</text>
</comment>
<dbReference type="InterPro" id="IPR050110">
    <property type="entry name" value="Glyoxalase_II_hydrolase"/>
</dbReference>
<dbReference type="AlphaFoldDB" id="A0A8B6X2U5"/>
<gene>
    <name evidence="7 10" type="primary">gloB</name>
</gene>
<feature type="binding site" evidence="7">
    <location>
        <position position="55"/>
    </location>
    <ligand>
        <name>Zn(2+)</name>
        <dbReference type="ChEBI" id="CHEBI:29105"/>
        <label>1</label>
    </ligand>
</feature>
<dbReference type="Pfam" id="PF16123">
    <property type="entry name" value="HAGH_C"/>
    <property type="match status" value="1"/>
</dbReference>